<evidence type="ECO:0000313" key="1">
    <source>
        <dbReference type="EMBL" id="GAG68499.1"/>
    </source>
</evidence>
<evidence type="ECO:0008006" key="2">
    <source>
        <dbReference type="Google" id="ProtNLM"/>
    </source>
</evidence>
<accession>X0ZGS1</accession>
<protein>
    <recommendedName>
        <fullName evidence="2">HD-GYP domain-containing protein</fullName>
    </recommendedName>
</protein>
<sequence>MEIMEEGRGSHFDPNVLDVFSCIAKPLYDRFGGKEEIFREELGEIITKYFREGMDSLEY</sequence>
<name>X0ZGS1_9ZZZZ</name>
<comment type="caution">
    <text evidence="1">The sequence shown here is derived from an EMBL/GenBank/DDBJ whole genome shotgun (WGS) entry which is preliminary data.</text>
</comment>
<dbReference type="EMBL" id="BART01009443">
    <property type="protein sequence ID" value="GAG68499.1"/>
    <property type="molecule type" value="Genomic_DNA"/>
</dbReference>
<proteinExistence type="predicted"/>
<gene>
    <name evidence="1" type="ORF">S01H4_20926</name>
</gene>
<reference evidence="1" key="1">
    <citation type="journal article" date="2014" name="Front. Microbiol.">
        <title>High frequency of phylogenetically diverse reductive dehalogenase-homologous genes in deep subseafloor sedimentary metagenomes.</title>
        <authorList>
            <person name="Kawai M."/>
            <person name="Futagami T."/>
            <person name="Toyoda A."/>
            <person name="Takaki Y."/>
            <person name="Nishi S."/>
            <person name="Hori S."/>
            <person name="Arai W."/>
            <person name="Tsubouchi T."/>
            <person name="Morono Y."/>
            <person name="Uchiyama I."/>
            <person name="Ito T."/>
            <person name="Fujiyama A."/>
            <person name="Inagaki F."/>
            <person name="Takami H."/>
        </authorList>
    </citation>
    <scope>NUCLEOTIDE SEQUENCE</scope>
    <source>
        <strain evidence="1">Expedition CK06-06</strain>
    </source>
</reference>
<organism evidence="1">
    <name type="scientific">marine sediment metagenome</name>
    <dbReference type="NCBI Taxonomy" id="412755"/>
    <lineage>
        <taxon>unclassified sequences</taxon>
        <taxon>metagenomes</taxon>
        <taxon>ecological metagenomes</taxon>
    </lineage>
</organism>
<dbReference type="AlphaFoldDB" id="X0ZGS1"/>